<dbReference type="EMBL" id="VUYU01000012">
    <property type="protein sequence ID" value="NHZ35665.1"/>
    <property type="molecule type" value="Genomic_DNA"/>
</dbReference>
<gene>
    <name evidence="1" type="ORF">F0185_19050</name>
</gene>
<evidence type="ECO:0000313" key="1">
    <source>
        <dbReference type="EMBL" id="NHZ35665.1"/>
    </source>
</evidence>
<accession>A0ABX0LS15</accession>
<dbReference type="RefSeq" id="WP_167227079.1">
    <property type="nucleotide sequence ID" value="NZ_VUYU01000012.1"/>
</dbReference>
<comment type="caution">
    <text evidence="1">The sequence shown here is derived from an EMBL/GenBank/DDBJ whole genome shotgun (WGS) entry which is preliminary data.</text>
</comment>
<organism evidence="1 2">
    <name type="scientific">Massilia rubra</name>
    <dbReference type="NCBI Taxonomy" id="2607910"/>
    <lineage>
        <taxon>Bacteria</taxon>
        <taxon>Pseudomonadati</taxon>
        <taxon>Pseudomonadota</taxon>
        <taxon>Betaproteobacteria</taxon>
        <taxon>Burkholderiales</taxon>
        <taxon>Oxalobacteraceae</taxon>
        <taxon>Telluria group</taxon>
        <taxon>Massilia</taxon>
    </lineage>
</organism>
<name>A0ABX0LS15_9BURK</name>
<keyword evidence="2" id="KW-1185">Reference proteome</keyword>
<protein>
    <submittedName>
        <fullName evidence="1">Uncharacterized protein</fullName>
    </submittedName>
</protein>
<reference evidence="1 2" key="1">
    <citation type="submission" date="2019-09" db="EMBL/GenBank/DDBJ databases">
        <title>Taxonomy of Antarctic Massilia spp.: description of Massilia rubra sp. nov., Massilia aquatica sp. nov., Massilia mucilaginosa sp. nov., Massilia frigida sp. nov. isolated from streams, lakes and regoliths.</title>
        <authorList>
            <person name="Holochova P."/>
            <person name="Sedlacek I."/>
            <person name="Kralova S."/>
            <person name="Maslanova I."/>
            <person name="Busse H.-J."/>
            <person name="Stankova E."/>
            <person name="Vrbovska V."/>
            <person name="Kovarovic V."/>
            <person name="Bartak M."/>
            <person name="Svec P."/>
            <person name="Pantucek R."/>
        </authorList>
    </citation>
    <scope>NUCLEOTIDE SEQUENCE [LARGE SCALE GENOMIC DNA]</scope>
    <source>
        <strain evidence="1 2">CCM 8692</strain>
    </source>
</reference>
<proteinExistence type="predicted"/>
<dbReference type="Proteomes" id="UP000785613">
    <property type="component" value="Unassembled WGS sequence"/>
</dbReference>
<evidence type="ECO:0000313" key="2">
    <source>
        <dbReference type="Proteomes" id="UP000785613"/>
    </source>
</evidence>
<sequence>MLSKLLKAFPGVFSLRPSSDYSEYGEYGGVRIHQSAAEMMRDNWAGIGSRMEAAIDKVGRDVEQQKNK</sequence>